<dbReference type="EMBL" id="MW162628">
    <property type="protein sequence ID" value="QRN46216.1"/>
    <property type="molecule type" value="Genomic_DNA"/>
</dbReference>
<reference evidence="4" key="6">
    <citation type="journal article" date="2012" name="J. Invertebr. Pathol.">
        <title>Analysis of a naturally-occurring deletion mutant of Spodoptera frugiperda multiple nucleopolyhedrovirus reveals sf58 as a new per os infectivity factor of lepidopteran-infecting baculoviruses.</title>
        <authorList>
            <person name="Simon O."/>
            <person name="Palma L."/>
            <person name="Williams T."/>
            <person name="Lopez-Ferber M."/>
            <person name="Caballero P."/>
        </authorList>
    </citation>
    <scope>NUCLEOTIDE SEQUENCE</scope>
    <source>
        <strain evidence="4">Nicaraguan</strain>
    </source>
</reference>
<reference evidence="6" key="9">
    <citation type="submission" date="2019-02" db="EMBL/GenBank/DDBJ databases">
        <title>Genetic diversity of Spodoptera frugiperda multiple nucleopolyhedovirus and pathogenicity against corn- and rice-strain S. frugiperda larvae.</title>
        <authorList>
            <person name="Harrison R.L."/>
            <person name="Rowley D.L."/>
            <person name="Popham H.J."/>
        </authorList>
    </citation>
    <scope>NUCLEOTIDE SEQUENCE</scope>
    <source>
        <strain evidence="8">IIBBL BCIPV 1197</strain>
        <strain evidence="6">IIBBL BCIPV 281</strain>
        <strain evidence="7">IIBBL BCIPV 459</strain>
    </source>
</reference>
<keyword evidence="11" id="KW-1185">Reference proteome</keyword>
<evidence type="ECO:0000313" key="10">
    <source>
        <dbReference type="EMBL" id="QWS70903.1"/>
    </source>
</evidence>
<accession>A1YJ94</accession>
<reference evidence="3" key="5">
    <citation type="journal article" date="2011" name="J. Invertebr. Pathol.">
        <title>Sequence comparison between three geographically distinct Spodoptera frugiperda multiple nucleopolyhedrovirus isolates: Detecting positively selected genes.</title>
        <authorList>
            <person name="Simon O."/>
            <person name="Palma L."/>
            <person name="Beperet I."/>
            <person name="Munoz D."/>
            <person name="Lopez-Ferber M."/>
            <person name="Caballero P."/>
            <person name="Williams T."/>
        </authorList>
    </citation>
    <scope>NUCLEOTIDE SEQUENCE</scope>
    <source>
        <strain evidence="3">Nicaraguan</strain>
    </source>
</reference>
<gene>
    <name evidence="10" type="primary">hypothetical protein</name>
    <name evidence="3" type="ORF">Sf104</name>
</gene>
<reference evidence="5" key="7">
    <citation type="submission" date="2013-11" db="EMBL/GenBank/DDBJ databases">
        <authorList>
            <person name="Hoang H.T."/>
            <person name="Killian M.L."/>
            <person name="Madson D.M."/>
            <person name="Arruda P.H.E."/>
            <person name="Sun D."/>
            <person name="Schwartz K.J."/>
            <person name="Yoon K."/>
        </authorList>
    </citation>
    <scope>NUCLEOTIDE SEQUENCE</scope>
    <source>
        <strain evidence="5">Colombian</strain>
    </source>
</reference>
<dbReference type="EMBL" id="KF891883">
    <property type="protein sequence ID" value="AIW01515.1"/>
    <property type="molecule type" value="Genomic_DNA"/>
</dbReference>
<protein>
    <submittedName>
        <fullName evidence="9">Sf104</fullName>
    </submittedName>
</protein>
<reference evidence="5" key="8">
    <citation type="journal article" date="2015" name="BMC Genomics">
        <title>Evidence of recent interspecies horizontal gene transfer regarding nucleopolyhedrovirus infection of Spodoptera frugiperda.</title>
        <authorList>
            <person name="Barrera G.P."/>
            <person name="Belaich M.N."/>
            <person name="Patarroyo M.A."/>
            <person name="Villamizar L.F."/>
            <person name="Ghiringhelli P.D."/>
        </authorList>
    </citation>
    <scope>NUCLEOTIDE SEQUENCE</scope>
    <source>
        <strain evidence="5">Colombian</strain>
    </source>
</reference>
<dbReference type="RefSeq" id="YP_001036396.1">
    <property type="nucleotide sequence ID" value="NC_009011.2"/>
</dbReference>
<reference evidence="1" key="4">
    <citation type="submission" date="2009-09" db="EMBL/GenBank/DDBJ databases">
        <authorList>
            <person name="Harrison R.L."/>
            <person name="Puttler B."/>
            <person name="Popham H.J."/>
        </authorList>
    </citation>
    <scope>NUCLEOTIDE SEQUENCE</scope>
    <source>
        <strain evidence="1">3AP2</strain>
    </source>
</reference>
<dbReference type="EMBL" id="EF035042">
    <property type="protein sequence ID" value="ABM45814.1"/>
    <property type="molecule type" value="Genomic_DNA"/>
</dbReference>
<evidence type="ECO:0000313" key="2">
    <source>
        <dbReference type="EMBL" id="ACA02661.1"/>
    </source>
</evidence>
<evidence type="ECO:0000313" key="3">
    <source>
        <dbReference type="EMBL" id="ADV91336.1"/>
    </source>
</evidence>
<evidence type="ECO:0000313" key="4">
    <source>
        <dbReference type="EMBL" id="AFH59047.1"/>
    </source>
</evidence>
<evidence type="ECO:0000313" key="11">
    <source>
        <dbReference type="Proteomes" id="UP000204663"/>
    </source>
</evidence>
<proteinExistence type="predicted"/>
<organism evidence="1 11">
    <name type="scientific">Spodoptera frugiperda nuclear polyhedrosis virus</name>
    <name type="common">SfNPV</name>
    <dbReference type="NCBI Taxonomy" id="10455"/>
    <lineage>
        <taxon>Viruses</taxon>
        <taxon>Viruses incertae sedis</taxon>
        <taxon>Naldaviricetes</taxon>
        <taxon>Lefavirales</taxon>
        <taxon>Baculoviridae</taxon>
        <taxon>Alphabaculovirus</taxon>
        <taxon>Alphabaculovirus spofrugiperdae</taxon>
    </lineage>
</organism>
<evidence type="ECO:0000313" key="5">
    <source>
        <dbReference type="EMBL" id="AIW01515.1"/>
    </source>
</evidence>
<name>A1YJ94_NPVSF</name>
<evidence type="ECO:0000313" key="8">
    <source>
        <dbReference type="EMBL" id="QED40304.1"/>
    </source>
</evidence>
<evidence type="ECO:0000313" key="1">
    <source>
        <dbReference type="EMBL" id="ABM45814.1"/>
    </source>
</evidence>
<reference evidence="1 11" key="2">
    <citation type="journal article" date="2008" name="J. Gen. Virol.">
        <title>Genomic sequence analysis of a fast-killing isolate of Spodoptera frugiperda multiple nucleopolyhedrovirus.</title>
        <authorList>
            <person name="Harrison R.L."/>
            <person name="Puttler B."/>
            <person name="Popham H.J."/>
        </authorList>
    </citation>
    <scope>NUCLEOTIDE SEQUENCE [LARGE SCALE GENOMIC DNA]</scope>
    <source>
        <strain evidence="1">3AP2</strain>
    </source>
</reference>
<dbReference type="EMBL" id="EU258200">
    <property type="protein sequence ID" value="ACA02661.1"/>
    <property type="molecule type" value="Genomic_DNA"/>
</dbReference>
<dbReference type="EMBL" id="HM595733">
    <property type="protein sequence ID" value="ADV91336.1"/>
    <property type="molecule type" value="Genomic_DNA"/>
</dbReference>
<dbReference type="Proteomes" id="UP000204663">
    <property type="component" value="Segment"/>
</dbReference>
<dbReference type="EMBL" id="MZ292981">
    <property type="protein sequence ID" value="QWS70903.1"/>
    <property type="molecule type" value="Genomic_DNA"/>
</dbReference>
<organismHost>
    <name type="scientific">Lepidoptera</name>
    <name type="common">moths &amp; butterflies</name>
    <dbReference type="NCBI Taxonomy" id="7088"/>
</organismHost>
<dbReference type="EMBL" id="JF899325">
    <property type="protein sequence ID" value="AFH59047.1"/>
    <property type="molecule type" value="Genomic_DNA"/>
</dbReference>
<evidence type="ECO:0000313" key="6">
    <source>
        <dbReference type="EMBL" id="QED40017.1"/>
    </source>
</evidence>
<dbReference type="EMBL" id="MK503923">
    <property type="protein sequence ID" value="QED40017.1"/>
    <property type="molecule type" value="Genomic_DNA"/>
</dbReference>
<dbReference type="EMBL" id="MK503924">
    <property type="protein sequence ID" value="QED40162.1"/>
    <property type="molecule type" value="Genomic_DNA"/>
</dbReference>
<reference evidence="9" key="10">
    <citation type="journal article" date="2021" name="Infect. Genet. Evol.">
        <title>Genomic diversity in a population of Spodoptera frugiperda nucleopolyhedrovirus.</title>
        <authorList>
            <person name="Masson T."/>
            <person name="Fabre M.L."/>
            <person name="Pidre M.L."/>
            <person name="Niz J.M."/>
            <person name="Berretta M.F."/>
            <person name="Romanowski V."/>
            <person name="Ferrelli M.L."/>
        </authorList>
    </citation>
    <scope>NUCLEOTIDE SEQUENCE</scope>
    <source>
        <strain evidence="9">ARG-M</strain>
    </source>
</reference>
<evidence type="ECO:0000313" key="9">
    <source>
        <dbReference type="EMBL" id="QRN46216.1"/>
    </source>
</evidence>
<reference evidence="2" key="3">
    <citation type="journal article" date="2008" name="J. Gen. Virol.">
        <title>Analysis of the genome of Spodoptera frugiperda nucleopolyhedrovirus (SfMNPV-19) and of the high genomic heterogeneity in group II nucleopolyhedroviruses.</title>
        <authorList>
            <person name="Wolff J.L."/>
            <person name="Valicente F.H."/>
            <person name="Martins R."/>
            <person name="Oliveira J.V."/>
            <person name="Zanotto P.M."/>
        </authorList>
    </citation>
    <scope>NUCLEOTIDE SEQUENCE</scope>
    <source>
        <strain evidence="2">19</strain>
    </source>
</reference>
<sequence length="114" mass="13317">MIFADILALFSSELIIAEYKNRVSQYLGHSTKCVTISRRCCYLITSNMSQVNFKLKEVINNTVDSKLRNRNQDSLASFYEQKKNDVSYVGKNTTYNVVGQRNYKTVFDEKKYKF</sequence>
<reference evidence="10" key="11">
    <citation type="submission" date="2021-05" db="EMBL/GenBank/DDBJ databases">
        <title>Genome sequence of the Spodoptera frugiperda multiple nucleopolyhedrovirus (SfMNPV) isolated from the fall armyworm, Spodoptera frugiperda, in Nigeria, Africa.</title>
        <authorList>
            <person name="Wennmann J.T."/>
            <person name="Tepa-Yotto G.T."/>
            <person name="Jehle J.A."/>
            <person name="Goergen G."/>
        </authorList>
    </citation>
    <scope>NUCLEOTIDE SEQUENCE</scope>
    <source>
        <strain evidence="10">KA1</strain>
    </source>
</reference>
<dbReference type="OrthoDB" id="27447at10239"/>
<dbReference type="KEGG" id="vg:5176071"/>
<dbReference type="EMBL" id="MK503925">
    <property type="protein sequence ID" value="QED40304.1"/>
    <property type="molecule type" value="Genomic_DNA"/>
</dbReference>
<evidence type="ECO:0000313" key="7">
    <source>
        <dbReference type="EMBL" id="QED40162.1"/>
    </source>
</evidence>
<reference evidence="2" key="1">
    <citation type="submission" date="2007-10" db="EMBL/GenBank/DDBJ databases">
        <authorList>
            <person name="Wolff J.L.C."/>
            <person name="Valicente F.H."/>
            <person name="Oliveira J.V.C."/>
            <person name="Zanotto P.M.A."/>
        </authorList>
    </citation>
    <scope>NUCLEOTIDE SEQUENCE</scope>
    <source>
        <strain evidence="2">19</strain>
    </source>
</reference>